<dbReference type="HOGENOM" id="CLU_000445_107_19_2"/>
<keyword evidence="5" id="KW-0472">Membrane</keyword>
<dbReference type="PANTHER" id="PTHR32089:SF112">
    <property type="entry name" value="LYSOZYME-LIKE PROTEIN-RELATED"/>
    <property type="match status" value="1"/>
</dbReference>
<sequence>MKNPLSHSLNGRLISLFVAMSVVPLVAIAMLSFNAAQGALSNKISNELHSLAVSRAEAVEILNEMRVQQASTFAAGEKVQDLFQLYNAKEAGTGVDESQLKEASNTLLGEFSEFKEATGGNDGFYKIKMVSMKGTVFFSSDSSEVGKNLAQDATFQKAKQQPVSFVEYDADKKEGARTVLVPVTAHGGQDVIGVVYTSVPTHVASQILLNREGLGETGETYLVNSEGLMISESRFVQGAAFNQRVNTLPVTECFEKGTTVNGIYPDYRGIPVYGASACVKEAGMVLLAEYDVAEINAPITQLQNQYLLLGGPIMGAVGVAAFFISRSISRPIAVISKAAQRVSEGNLTVKMGEIRSKDEIGVLSKSFTDMVASIRELVRQAQDNSITISSTAEQMAASTEEVNASINQVSTSVQQIAKGTQDQAKRLEENNRIAEDLRTTMKGVSRSAEEVAGQAMQTGKTAQAGQTAASDAAQRMTKIHDFVSKAVSDIKGISEKSAQIASALGVINTISDKTNLLALNAAIEAARAGEAGKGFAVVADEVKRLAEGSLKASEEIAKLVDEIKTTIEASVQNIESGSKEVYEGTDIINRALSSLEAISTEALQTAKRVQEIASSTQNQVRAAENVTKLTAEVASVAEETAASAEEVSAATEQQTASMQEVTNAAQELAKIAEKSQGLITKFKTDHADDEQQEKEEKKATASSVPAASAAEETAKSGGRKPLKLKAPFVVKKEGQKPMLGQIKVLHGRGGDKEEEEAVN</sequence>
<dbReference type="Gene3D" id="3.30.450.20">
    <property type="entry name" value="PAS domain"/>
    <property type="match status" value="1"/>
</dbReference>
<dbReference type="STRING" id="1459636.NTE_02340"/>
<dbReference type="Gene3D" id="1.10.8.500">
    <property type="entry name" value="HAMP domain in histidine kinase"/>
    <property type="match status" value="1"/>
</dbReference>
<dbReference type="Pfam" id="PF00672">
    <property type="entry name" value="HAMP"/>
    <property type="match status" value="1"/>
</dbReference>
<dbReference type="GO" id="GO:0016020">
    <property type="term" value="C:membrane"/>
    <property type="evidence" value="ECO:0007669"/>
    <property type="project" value="InterPro"/>
</dbReference>
<dbReference type="Gene3D" id="1.10.287.950">
    <property type="entry name" value="Methyl-accepting chemotaxis protein"/>
    <property type="match status" value="1"/>
</dbReference>
<gene>
    <name evidence="8" type="ORF">NTE_02340</name>
</gene>
<dbReference type="GO" id="GO:0004888">
    <property type="term" value="F:transmembrane signaling receptor activity"/>
    <property type="evidence" value="ECO:0007669"/>
    <property type="project" value="InterPro"/>
</dbReference>
<evidence type="ECO:0000313" key="8">
    <source>
        <dbReference type="EMBL" id="AIF84392.1"/>
    </source>
</evidence>
<dbReference type="InterPro" id="IPR003660">
    <property type="entry name" value="HAMP_dom"/>
</dbReference>
<dbReference type="KEGG" id="nev:NTE_02340"/>
<keyword evidence="1 3" id="KW-0807">Transducer</keyword>
<dbReference type="RefSeq" id="WP_148700973.1">
    <property type="nucleotide sequence ID" value="NZ_CP007174.1"/>
</dbReference>
<dbReference type="SMART" id="SM00283">
    <property type="entry name" value="MA"/>
    <property type="match status" value="1"/>
</dbReference>
<dbReference type="EMBL" id="CP007174">
    <property type="protein sequence ID" value="AIF84392.1"/>
    <property type="molecule type" value="Genomic_DNA"/>
</dbReference>
<comment type="similarity">
    <text evidence="2">Belongs to the methyl-accepting chemotaxis (MCP) protein family.</text>
</comment>
<keyword evidence="9" id="KW-1185">Reference proteome</keyword>
<evidence type="ECO:0000313" key="9">
    <source>
        <dbReference type="Proteomes" id="UP000028194"/>
    </source>
</evidence>
<dbReference type="Pfam" id="PF00015">
    <property type="entry name" value="MCPsignal"/>
    <property type="match status" value="1"/>
</dbReference>
<dbReference type="InterPro" id="IPR004090">
    <property type="entry name" value="Chemotax_Me-accpt_rcpt"/>
</dbReference>
<dbReference type="SMART" id="SM00304">
    <property type="entry name" value="HAMP"/>
    <property type="match status" value="1"/>
</dbReference>
<evidence type="ECO:0000256" key="1">
    <source>
        <dbReference type="ARBA" id="ARBA00023224"/>
    </source>
</evidence>
<organism evidence="8 9">
    <name type="scientific">Candidatus Nitrososphaera evergladensis SR1</name>
    <dbReference type="NCBI Taxonomy" id="1459636"/>
    <lineage>
        <taxon>Archaea</taxon>
        <taxon>Nitrososphaerota</taxon>
        <taxon>Nitrososphaeria</taxon>
        <taxon>Nitrososphaerales</taxon>
        <taxon>Nitrososphaeraceae</taxon>
        <taxon>Nitrososphaera</taxon>
    </lineage>
</organism>
<dbReference type="CDD" id="cd06225">
    <property type="entry name" value="HAMP"/>
    <property type="match status" value="1"/>
</dbReference>
<protein>
    <submittedName>
        <fullName evidence="8">Methyl-accepting chemotaxis protein</fullName>
    </submittedName>
</protein>
<feature type="domain" description="HAMP" evidence="7">
    <location>
        <begin position="326"/>
        <end position="379"/>
    </location>
</feature>
<dbReference type="PRINTS" id="PR00260">
    <property type="entry name" value="CHEMTRNSDUCR"/>
</dbReference>
<accession>A0A075MUM2</accession>
<keyword evidence="5" id="KW-1133">Transmembrane helix</keyword>
<proteinExistence type="inferred from homology"/>
<dbReference type="AlphaFoldDB" id="A0A075MUM2"/>
<feature type="domain" description="Methyl-accepting transducer" evidence="6">
    <location>
        <begin position="398"/>
        <end position="634"/>
    </location>
</feature>
<feature type="transmembrane region" description="Helical" evidence="5">
    <location>
        <begin position="12"/>
        <end position="33"/>
    </location>
</feature>
<dbReference type="GeneID" id="41598056"/>
<dbReference type="PROSITE" id="PS50885">
    <property type="entry name" value="HAMP"/>
    <property type="match status" value="1"/>
</dbReference>
<dbReference type="InterPro" id="IPR004089">
    <property type="entry name" value="MCPsignal_dom"/>
</dbReference>
<dbReference type="PROSITE" id="PS50111">
    <property type="entry name" value="CHEMOTAXIS_TRANSDUC_2"/>
    <property type="match status" value="1"/>
</dbReference>
<dbReference type="CDD" id="cd11386">
    <property type="entry name" value="MCP_signal"/>
    <property type="match status" value="1"/>
</dbReference>
<dbReference type="GO" id="GO:0006935">
    <property type="term" value="P:chemotaxis"/>
    <property type="evidence" value="ECO:0007669"/>
    <property type="project" value="InterPro"/>
</dbReference>
<keyword evidence="5" id="KW-0812">Transmembrane</keyword>
<evidence type="ECO:0000256" key="5">
    <source>
        <dbReference type="SAM" id="Phobius"/>
    </source>
</evidence>
<evidence type="ECO:0000256" key="2">
    <source>
        <dbReference type="ARBA" id="ARBA00029447"/>
    </source>
</evidence>
<evidence type="ECO:0000259" key="7">
    <source>
        <dbReference type="PROSITE" id="PS50885"/>
    </source>
</evidence>
<dbReference type="PANTHER" id="PTHR32089">
    <property type="entry name" value="METHYL-ACCEPTING CHEMOTAXIS PROTEIN MCPB"/>
    <property type="match status" value="1"/>
</dbReference>
<dbReference type="SUPFAM" id="SSF58104">
    <property type="entry name" value="Methyl-accepting chemotaxis protein (MCP) signaling domain"/>
    <property type="match status" value="1"/>
</dbReference>
<name>A0A075MUM2_9ARCH</name>
<evidence type="ECO:0000259" key="6">
    <source>
        <dbReference type="PROSITE" id="PS50111"/>
    </source>
</evidence>
<reference evidence="8 9" key="1">
    <citation type="journal article" date="2014" name="PLoS ONE">
        <title>Genome Sequence of Candidatus Nitrososphaera evergladensis from Group I.1b Enriched from Everglades Soil Reveals Novel Genomic Features of the Ammonia-Oxidizing Archaea.</title>
        <authorList>
            <person name="Zhalnina K.V."/>
            <person name="Dias R."/>
            <person name="Leonard M.T."/>
            <person name="Dorr de Quadros P."/>
            <person name="Camargo F.A."/>
            <person name="Drew J.C."/>
            <person name="Farmerie W.G."/>
            <person name="Daroub S.H."/>
            <person name="Triplett E.W."/>
        </authorList>
    </citation>
    <scope>NUCLEOTIDE SEQUENCE [LARGE SCALE GENOMIC DNA]</scope>
    <source>
        <strain evidence="8 9">SR1</strain>
    </source>
</reference>
<dbReference type="OrthoDB" id="2830at2157"/>
<evidence type="ECO:0000256" key="3">
    <source>
        <dbReference type="PROSITE-ProRule" id="PRU00284"/>
    </source>
</evidence>
<feature type="region of interest" description="Disordered" evidence="4">
    <location>
        <begin position="685"/>
        <end position="759"/>
    </location>
</feature>
<dbReference type="GO" id="GO:0007165">
    <property type="term" value="P:signal transduction"/>
    <property type="evidence" value="ECO:0007669"/>
    <property type="project" value="UniProtKB-KW"/>
</dbReference>
<dbReference type="eggNOG" id="arCOG02344">
    <property type="taxonomic scope" value="Archaea"/>
</dbReference>
<feature type="compositionally biased region" description="Low complexity" evidence="4">
    <location>
        <begin position="700"/>
        <end position="711"/>
    </location>
</feature>
<dbReference type="Proteomes" id="UP000028194">
    <property type="component" value="Chromosome"/>
</dbReference>
<evidence type="ECO:0000256" key="4">
    <source>
        <dbReference type="SAM" id="MobiDB-lite"/>
    </source>
</evidence>